<evidence type="ECO:0000259" key="1">
    <source>
        <dbReference type="Pfam" id="PF08903"/>
    </source>
</evidence>
<protein>
    <recommendedName>
        <fullName evidence="1">DUF1846 domain-containing protein</fullName>
    </recommendedName>
</protein>
<proteinExistence type="predicted"/>
<sequence>MVGFDSKQYALLQAKAIEERMQLLLGKSDTSSGKHGRIYLEIGGHLLYDGHAARVLPGFDPKCKVKILQGLLHLNPRMVLCVNSNDVAEGRIWNHGETYEQSLLKLLEMYKVVMPTEVATPDICFNLLSMDGGISNTVQALMEKLENLKYRVWKRFVIRNYPNISVGEFGGQNEHIQWDSCLNVRLVIVTALGSSSGKLSTCLGQMYLDRHRLGLASVYAKYELFPIWNLSINHPIQIAYEAATADVGDGDVVEYDAFELVESGSNIHRPVNYNRDNDAFGLLKEMIDKVTSPDEYIRSYYTSPTKMGINTAGFCIIDSVECARASVAECQRRVEEFRKEKNEKAAIRAEDCYRRAKASLEQMLSE</sequence>
<dbReference type="Gene3D" id="1.20.1570.10">
    <property type="entry name" value="dip2346 domain like"/>
    <property type="match status" value="1"/>
</dbReference>
<dbReference type="EMBL" id="HBIN01021122">
    <property type="protein sequence ID" value="CAE0446160.1"/>
    <property type="molecule type" value="Transcribed_RNA"/>
</dbReference>
<dbReference type="Pfam" id="PF08903">
    <property type="entry name" value="DUF1846"/>
    <property type="match status" value="1"/>
</dbReference>
<organism evidence="2">
    <name type="scientific">Aplanochytrium stocchinoi</name>
    <dbReference type="NCBI Taxonomy" id="215587"/>
    <lineage>
        <taxon>Eukaryota</taxon>
        <taxon>Sar</taxon>
        <taxon>Stramenopiles</taxon>
        <taxon>Bigyra</taxon>
        <taxon>Labyrinthulomycetes</taxon>
        <taxon>Thraustochytrida</taxon>
        <taxon>Thraustochytriidae</taxon>
        <taxon>Aplanochytrium</taxon>
    </lineage>
</organism>
<dbReference type="InterPro" id="IPR048496">
    <property type="entry name" value="DUF1846_N"/>
</dbReference>
<name>A0A7S3V1N0_9STRA</name>
<accession>A0A7S3V1N0</accession>
<evidence type="ECO:0000313" key="2">
    <source>
        <dbReference type="EMBL" id="CAE0446160.1"/>
    </source>
</evidence>
<reference evidence="2" key="1">
    <citation type="submission" date="2021-01" db="EMBL/GenBank/DDBJ databases">
        <authorList>
            <person name="Corre E."/>
            <person name="Pelletier E."/>
            <person name="Niang G."/>
            <person name="Scheremetjew M."/>
            <person name="Finn R."/>
            <person name="Kale V."/>
            <person name="Holt S."/>
            <person name="Cochrane G."/>
            <person name="Meng A."/>
            <person name="Brown T."/>
            <person name="Cohen L."/>
        </authorList>
    </citation>
    <scope>NUCLEOTIDE SEQUENCE</scope>
    <source>
        <strain evidence="2">GSBS06</strain>
    </source>
</reference>
<dbReference type="Gene3D" id="3.10.630.10">
    <property type="entry name" value="dip2346 domain like"/>
    <property type="match status" value="1"/>
</dbReference>
<dbReference type="AlphaFoldDB" id="A0A7S3V1N0"/>
<gene>
    <name evidence="2" type="ORF">ASTO00021_LOCUS16167</name>
</gene>
<feature type="domain" description="DUF1846" evidence="1">
    <location>
        <begin position="2"/>
        <end position="357"/>
    </location>
</feature>